<evidence type="ECO:0000256" key="4">
    <source>
        <dbReference type="ARBA" id="ARBA00023136"/>
    </source>
</evidence>
<sequence>MPLGGKGPVLVAVLWAENFISAIFIGLRLYTRTRIISRIGWDDYTLIATWLLVLGYGVTSTVSAAAGMGQHSRDLTTEMFAKSMFFILLAEAFGALAIGVGKVAVALFLMRIVVSKWHKGILWFCIATMMALSALLVIGIWVQCTPTRSLWDPRLAAERVCHLDFISLAKVFCGWAAAMDFFLALLPWIILWKINMKRKEKITVCISLSLGVIAGVCGVIRTSNLDVLARTPDFHYTATDNFIWTATEITLTIVCVCIPSLRPLWVRLRGGSSSGGYQEQTGPRSKSGNSFGLQYLQSERGCTYTREVSHGEGMGETDTESSKGILTHSAAIQHVQEVKVVFEDRQSNASTGNGIVA</sequence>
<dbReference type="OrthoDB" id="5417844at2759"/>
<name>A0A1L7XM25_9HELO</name>
<feature type="transmembrane region" description="Helical" evidence="6">
    <location>
        <begin position="165"/>
        <end position="190"/>
    </location>
</feature>
<reference evidence="8 9" key="1">
    <citation type="submission" date="2016-03" db="EMBL/GenBank/DDBJ databases">
        <authorList>
            <person name="Ploux O."/>
        </authorList>
    </citation>
    <scope>NUCLEOTIDE SEQUENCE [LARGE SCALE GENOMIC DNA]</scope>
    <source>
        <strain evidence="8 9">UAMH 11012</strain>
    </source>
</reference>
<keyword evidence="9" id="KW-1185">Reference proteome</keyword>
<accession>A0A1L7XM25</accession>
<comment type="similarity">
    <text evidence="5">Belongs to the SAT4 family.</text>
</comment>
<evidence type="ECO:0000256" key="3">
    <source>
        <dbReference type="ARBA" id="ARBA00022989"/>
    </source>
</evidence>
<evidence type="ECO:0000313" key="9">
    <source>
        <dbReference type="Proteomes" id="UP000184330"/>
    </source>
</evidence>
<keyword evidence="2 6" id="KW-0812">Transmembrane</keyword>
<keyword evidence="3 6" id="KW-1133">Transmembrane helix</keyword>
<feature type="domain" description="Rhodopsin" evidence="7">
    <location>
        <begin position="27"/>
        <end position="266"/>
    </location>
</feature>
<evidence type="ECO:0000256" key="5">
    <source>
        <dbReference type="ARBA" id="ARBA00038359"/>
    </source>
</evidence>
<feature type="transmembrane region" description="Helical" evidence="6">
    <location>
        <begin position="85"/>
        <end position="109"/>
    </location>
</feature>
<dbReference type="Proteomes" id="UP000184330">
    <property type="component" value="Unassembled WGS sequence"/>
</dbReference>
<dbReference type="EMBL" id="FJOG01000034">
    <property type="protein sequence ID" value="CZR66064.1"/>
    <property type="molecule type" value="Genomic_DNA"/>
</dbReference>
<evidence type="ECO:0000256" key="6">
    <source>
        <dbReference type="SAM" id="Phobius"/>
    </source>
</evidence>
<keyword evidence="4 6" id="KW-0472">Membrane</keyword>
<dbReference type="Pfam" id="PF20684">
    <property type="entry name" value="Fung_rhodopsin"/>
    <property type="match status" value="1"/>
</dbReference>
<feature type="transmembrane region" description="Helical" evidence="6">
    <location>
        <begin position="202"/>
        <end position="222"/>
    </location>
</feature>
<feature type="transmembrane region" description="Helical" evidence="6">
    <location>
        <begin position="121"/>
        <end position="142"/>
    </location>
</feature>
<dbReference type="AlphaFoldDB" id="A0A1L7XM25"/>
<proteinExistence type="inferred from homology"/>
<protein>
    <submittedName>
        <fullName evidence="8">Related to integral membrane protein pth11</fullName>
    </submittedName>
</protein>
<gene>
    <name evidence="8" type="ORF">PAC_15965</name>
</gene>
<dbReference type="PANTHER" id="PTHR33048">
    <property type="entry name" value="PTH11-LIKE INTEGRAL MEMBRANE PROTEIN (AFU_ORTHOLOGUE AFUA_5G11245)"/>
    <property type="match status" value="1"/>
</dbReference>
<dbReference type="InterPro" id="IPR052337">
    <property type="entry name" value="SAT4-like"/>
</dbReference>
<dbReference type="PANTHER" id="PTHR33048:SF93">
    <property type="entry name" value="INTEGRAL MEMBRANE PROTEIN"/>
    <property type="match status" value="1"/>
</dbReference>
<dbReference type="GO" id="GO:0016020">
    <property type="term" value="C:membrane"/>
    <property type="evidence" value="ECO:0007669"/>
    <property type="project" value="UniProtKB-SubCell"/>
</dbReference>
<feature type="transmembrane region" description="Helical" evidence="6">
    <location>
        <begin position="242"/>
        <end position="261"/>
    </location>
</feature>
<organism evidence="8 9">
    <name type="scientific">Phialocephala subalpina</name>
    <dbReference type="NCBI Taxonomy" id="576137"/>
    <lineage>
        <taxon>Eukaryota</taxon>
        <taxon>Fungi</taxon>
        <taxon>Dikarya</taxon>
        <taxon>Ascomycota</taxon>
        <taxon>Pezizomycotina</taxon>
        <taxon>Leotiomycetes</taxon>
        <taxon>Helotiales</taxon>
        <taxon>Mollisiaceae</taxon>
        <taxon>Phialocephala</taxon>
        <taxon>Phialocephala fortinii species complex</taxon>
    </lineage>
</organism>
<feature type="transmembrane region" description="Helical" evidence="6">
    <location>
        <begin position="12"/>
        <end position="31"/>
    </location>
</feature>
<evidence type="ECO:0000256" key="2">
    <source>
        <dbReference type="ARBA" id="ARBA00022692"/>
    </source>
</evidence>
<dbReference type="InterPro" id="IPR049326">
    <property type="entry name" value="Rhodopsin_dom_fungi"/>
</dbReference>
<comment type="subcellular location">
    <subcellularLocation>
        <location evidence="1">Membrane</location>
        <topology evidence="1">Multi-pass membrane protein</topology>
    </subcellularLocation>
</comment>
<evidence type="ECO:0000313" key="8">
    <source>
        <dbReference type="EMBL" id="CZR66064.1"/>
    </source>
</evidence>
<evidence type="ECO:0000256" key="1">
    <source>
        <dbReference type="ARBA" id="ARBA00004141"/>
    </source>
</evidence>
<evidence type="ECO:0000259" key="7">
    <source>
        <dbReference type="Pfam" id="PF20684"/>
    </source>
</evidence>
<feature type="transmembrane region" description="Helical" evidence="6">
    <location>
        <begin position="43"/>
        <end position="65"/>
    </location>
</feature>